<evidence type="ECO:0000313" key="1">
    <source>
        <dbReference type="EMBL" id="MBW8640269.1"/>
    </source>
</evidence>
<name>A0AAE3D2Y3_9HYPH</name>
<evidence type="ECO:0000313" key="2">
    <source>
        <dbReference type="Proteomes" id="UP001196509"/>
    </source>
</evidence>
<keyword evidence="2" id="KW-1185">Reference proteome</keyword>
<protein>
    <submittedName>
        <fullName evidence="1">Uncharacterized protein</fullName>
    </submittedName>
</protein>
<sequence length="65" mass="6743">MTATDITAAFLPLTDSVILVAARECGFAEEEGNLLGECARPHGDRPVRGGASACADANRLRALTV</sequence>
<gene>
    <name evidence="1" type="ORF">K1W69_23955</name>
</gene>
<reference evidence="1" key="1">
    <citation type="submission" date="2021-08" db="EMBL/GenBank/DDBJ databases">
        <title>Hoeflea bacterium WL0058 sp. nov., isolated from the sediment.</title>
        <authorList>
            <person name="Wang L."/>
            <person name="Zhang D."/>
        </authorList>
    </citation>
    <scope>NUCLEOTIDE SEQUENCE</scope>
    <source>
        <strain evidence="1">WL0058</strain>
    </source>
</reference>
<organism evidence="1 2">
    <name type="scientific">Flavimaribacter sediminis</name>
    <dbReference type="NCBI Taxonomy" id="2865987"/>
    <lineage>
        <taxon>Bacteria</taxon>
        <taxon>Pseudomonadati</taxon>
        <taxon>Pseudomonadota</taxon>
        <taxon>Alphaproteobacteria</taxon>
        <taxon>Hyphomicrobiales</taxon>
        <taxon>Rhizobiaceae</taxon>
        <taxon>Flavimaribacter</taxon>
    </lineage>
</organism>
<dbReference type="EMBL" id="JAICBX010000005">
    <property type="protein sequence ID" value="MBW8640269.1"/>
    <property type="molecule type" value="Genomic_DNA"/>
</dbReference>
<accession>A0AAE3D2Y3</accession>
<proteinExistence type="predicted"/>
<comment type="caution">
    <text evidence="1">The sequence shown here is derived from an EMBL/GenBank/DDBJ whole genome shotgun (WGS) entry which is preliminary data.</text>
</comment>
<dbReference type="Proteomes" id="UP001196509">
    <property type="component" value="Unassembled WGS sequence"/>
</dbReference>
<dbReference type="AlphaFoldDB" id="A0AAE3D2Y3"/>